<dbReference type="Proteomes" id="UP000053201">
    <property type="component" value="Unassembled WGS sequence"/>
</dbReference>
<dbReference type="GO" id="GO:0016020">
    <property type="term" value="C:membrane"/>
    <property type="evidence" value="ECO:0007669"/>
    <property type="project" value="UniProtKB-SubCell"/>
</dbReference>
<dbReference type="PANTHER" id="PTHR11206">
    <property type="entry name" value="MULTIDRUG RESISTANCE PROTEIN"/>
    <property type="match status" value="1"/>
</dbReference>
<feature type="transmembrane region" description="Helical" evidence="8">
    <location>
        <begin position="327"/>
        <end position="349"/>
    </location>
</feature>
<comment type="subcellular location">
    <subcellularLocation>
        <location evidence="1">Membrane</location>
        <topology evidence="1">Multi-pass membrane protein</topology>
    </subcellularLocation>
</comment>
<dbReference type="eggNOG" id="KOG1347">
    <property type="taxonomic scope" value="Eukaryota"/>
</dbReference>
<keyword evidence="7 8" id="KW-0472">Membrane</keyword>
<evidence type="ECO:0000256" key="5">
    <source>
        <dbReference type="ARBA" id="ARBA00022989"/>
    </source>
</evidence>
<dbReference type="GO" id="GO:0015297">
    <property type="term" value="F:antiporter activity"/>
    <property type="evidence" value="ECO:0007669"/>
    <property type="project" value="InterPro"/>
</dbReference>
<dbReference type="InParanoid" id="A0A0L0HP53"/>
<dbReference type="AlphaFoldDB" id="A0A0L0HP53"/>
<dbReference type="GO" id="GO:1990961">
    <property type="term" value="P:xenobiotic detoxification by transmembrane export across the plasma membrane"/>
    <property type="evidence" value="ECO:0007669"/>
    <property type="project" value="InterPro"/>
</dbReference>
<feature type="transmembrane region" description="Helical" evidence="8">
    <location>
        <begin position="257"/>
        <end position="278"/>
    </location>
</feature>
<feature type="transmembrane region" description="Helical" evidence="8">
    <location>
        <begin position="134"/>
        <end position="158"/>
    </location>
</feature>
<reference evidence="9 10" key="1">
    <citation type="submission" date="2009-08" db="EMBL/GenBank/DDBJ databases">
        <title>The Genome Sequence of Spizellomyces punctatus strain DAOM BR117.</title>
        <authorList>
            <consortium name="The Broad Institute Genome Sequencing Platform"/>
            <person name="Russ C."/>
            <person name="Cuomo C."/>
            <person name="Shea T."/>
            <person name="Young S.K."/>
            <person name="Zeng Q."/>
            <person name="Koehrsen M."/>
            <person name="Haas B."/>
            <person name="Borodovsky M."/>
            <person name="Guigo R."/>
            <person name="Alvarado L."/>
            <person name="Berlin A."/>
            <person name="Bochicchio J."/>
            <person name="Borenstein D."/>
            <person name="Chapman S."/>
            <person name="Chen Z."/>
            <person name="Engels R."/>
            <person name="Freedman E."/>
            <person name="Gellesch M."/>
            <person name="Goldberg J."/>
            <person name="Griggs A."/>
            <person name="Gujja S."/>
            <person name="Heiman D."/>
            <person name="Hepburn T."/>
            <person name="Howarth C."/>
            <person name="Jen D."/>
            <person name="Larson L."/>
            <person name="Lewis B."/>
            <person name="Mehta T."/>
            <person name="Park D."/>
            <person name="Pearson M."/>
            <person name="Roberts A."/>
            <person name="Saif S."/>
            <person name="Shenoy N."/>
            <person name="Sisk P."/>
            <person name="Stolte C."/>
            <person name="Sykes S."/>
            <person name="Thomson T."/>
            <person name="Walk T."/>
            <person name="White J."/>
            <person name="Yandava C."/>
            <person name="Burger G."/>
            <person name="Gray M.W."/>
            <person name="Holland P.W.H."/>
            <person name="King N."/>
            <person name="Lang F.B.F."/>
            <person name="Roger A.J."/>
            <person name="Ruiz-Trillo I."/>
            <person name="Lander E."/>
            <person name="Nusbaum C."/>
        </authorList>
    </citation>
    <scope>NUCLEOTIDE SEQUENCE [LARGE SCALE GENOMIC DNA]</scope>
    <source>
        <strain evidence="9 10">DAOM BR117</strain>
    </source>
</reference>
<keyword evidence="4 8" id="KW-0812">Transmembrane</keyword>
<accession>A0A0L0HP53</accession>
<dbReference type="GO" id="GO:0005524">
    <property type="term" value="F:ATP binding"/>
    <property type="evidence" value="ECO:0007669"/>
    <property type="project" value="InterPro"/>
</dbReference>
<dbReference type="EMBL" id="KQ257452">
    <property type="protein sequence ID" value="KND02745.1"/>
    <property type="molecule type" value="Genomic_DNA"/>
</dbReference>
<evidence type="ECO:0000256" key="3">
    <source>
        <dbReference type="ARBA" id="ARBA00022448"/>
    </source>
</evidence>
<comment type="similarity">
    <text evidence="2">Belongs to the multi antimicrobial extrusion (MATE) (TC 2.A.66.1) family.</text>
</comment>
<evidence type="ECO:0000256" key="2">
    <source>
        <dbReference type="ARBA" id="ARBA00010199"/>
    </source>
</evidence>
<evidence type="ECO:0000256" key="1">
    <source>
        <dbReference type="ARBA" id="ARBA00004141"/>
    </source>
</evidence>
<dbReference type="GeneID" id="27685464"/>
<evidence type="ECO:0000256" key="8">
    <source>
        <dbReference type="SAM" id="Phobius"/>
    </source>
</evidence>
<dbReference type="PROSITE" id="PS00152">
    <property type="entry name" value="ATPASE_ALPHA_BETA"/>
    <property type="match status" value="1"/>
</dbReference>
<dbReference type="FunCoup" id="A0A0L0HP53">
    <property type="interactions" value="25"/>
</dbReference>
<feature type="transmembrane region" description="Helical" evidence="8">
    <location>
        <begin position="179"/>
        <end position="207"/>
    </location>
</feature>
<name>A0A0L0HP53_SPIPD</name>
<dbReference type="InterPro" id="IPR045069">
    <property type="entry name" value="MATE_euk"/>
</dbReference>
<dbReference type="STRING" id="645134.A0A0L0HP53"/>
<dbReference type="InterPro" id="IPR020003">
    <property type="entry name" value="ATPase_a/bsu_AS"/>
</dbReference>
<proteinExistence type="inferred from homology"/>
<dbReference type="GO" id="GO:0042910">
    <property type="term" value="F:xenobiotic transmembrane transporter activity"/>
    <property type="evidence" value="ECO:0007669"/>
    <property type="project" value="InterPro"/>
</dbReference>
<keyword evidence="6" id="KW-0406">Ion transport</keyword>
<dbReference type="NCBIfam" id="TIGR00797">
    <property type="entry name" value="matE"/>
    <property type="match status" value="1"/>
</dbReference>
<evidence type="ECO:0000256" key="4">
    <source>
        <dbReference type="ARBA" id="ARBA00022692"/>
    </source>
</evidence>
<evidence type="ECO:0000256" key="6">
    <source>
        <dbReference type="ARBA" id="ARBA00023065"/>
    </source>
</evidence>
<evidence type="ECO:0000313" key="10">
    <source>
        <dbReference type="Proteomes" id="UP000053201"/>
    </source>
</evidence>
<protein>
    <submittedName>
        <fullName evidence="9">MATE efflux family protein</fullName>
    </submittedName>
</protein>
<dbReference type="Pfam" id="PF01554">
    <property type="entry name" value="MatE"/>
    <property type="match status" value="2"/>
</dbReference>
<evidence type="ECO:0000313" key="9">
    <source>
        <dbReference type="EMBL" id="KND02745.1"/>
    </source>
</evidence>
<feature type="transmembrane region" description="Helical" evidence="8">
    <location>
        <begin position="42"/>
        <end position="60"/>
    </location>
</feature>
<organism evidence="9 10">
    <name type="scientific">Spizellomyces punctatus (strain DAOM BR117)</name>
    <dbReference type="NCBI Taxonomy" id="645134"/>
    <lineage>
        <taxon>Eukaryota</taxon>
        <taxon>Fungi</taxon>
        <taxon>Fungi incertae sedis</taxon>
        <taxon>Chytridiomycota</taxon>
        <taxon>Chytridiomycota incertae sedis</taxon>
        <taxon>Chytridiomycetes</taxon>
        <taxon>Spizellomycetales</taxon>
        <taxon>Spizellomycetaceae</taxon>
        <taxon>Spizellomyces</taxon>
    </lineage>
</organism>
<dbReference type="OrthoDB" id="2126698at2759"/>
<feature type="transmembrane region" description="Helical" evidence="8">
    <location>
        <begin position="298"/>
        <end position="315"/>
    </location>
</feature>
<sequence>MFVMVTGWVMALGSTPALDTLCSQSWTGAEDRHEVGIHLQRALMILSLMYIPIALLWFFAEPVLLALGQEPELSRMSALFMRWLILGAPGYIYFEAIKKYLQAQGIMHASTLVLMIASPLNLLYLYLLVPKLGFIGGAIAICITYWSMLILLIGYAVLINGSEGWGGWSRKSLQQWGTFLKLAIAGILMVGSEWIAFEIVAILAGWLGTVPLAAQSVVMTADQILNTIPFGISIATSNRVGNLLGLGCARRARMSSYASAFLAATMGTIMLITLMLSRTTLPLLFSSSPEVVDLVARVLPYVALFQIADGLANACGGALRGMGRQKIGAWCNLIGYYVLALPMGVALAFKGRMGLIGLWVGQCAALCIVGVLELGVISLGTNWRKEVELCKKRVAMGEICGGH</sequence>
<gene>
    <name evidence="9" type="ORF">SPPG_01828</name>
</gene>
<feature type="transmembrane region" description="Helical" evidence="8">
    <location>
        <begin position="355"/>
        <end position="383"/>
    </location>
</feature>
<dbReference type="CDD" id="cd13132">
    <property type="entry name" value="MATE_eukaryotic"/>
    <property type="match status" value="1"/>
</dbReference>
<feature type="transmembrane region" description="Helical" evidence="8">
    <location>
        <begin position="80"/>
        <end position="97"/>
    </location>
</feature>
<keyword evidence="10" id="KW-1185">Reference proteome</keyword>
<evidence type="ECO:0000256" key="7">
    <source>
        <dbReference type="ARBA" id="ARBA00023136"/>
    </source>
</evidence>
<dbReference type="OMA" id="EFWILLK"/>
<dbReference type="RefSeq" id="XP_016610784.1">
    <property type="nucleotide sequence ID" value="XM_016750140.1"/>
</dbReference>
<keyword evidence="5 8" id="KW-1133">Transmembrane helix</keyword>
<dbReference type="VEuPathDB" id="FungiDB:SPPG_01828"/>
<keyword evidence="3" id="KW-0813">Transport</keyword>
<feature type="transmembrane region" description="Helical" evidence="8">
    <location>
        <begin position="109"/>
        <end position="128"/>
    </location>
</feature>
<dbReference type="InterPro" id="IPR002528">
    <property type="entry name" value="MATE_fam"/>
</dbReference>